<dbReference type="PANTHER" id="PTHR38030">
    <property type="entry name" value="PROTOPORPHYRINOGEN IX DEHYDROGENASE [MENAQUINONE]"/>
    <property type="match status" value="1"/>
</dbReference>
<dbReference type="InterPro" id="IPR026816">
    <property type="entry name" value="Flavodoxin_dom"/>
</dbReference>
<organism evidence="2 3">
    <name type="scientific">Butyrivibrio hungatei DSM 14810</name>
    <dbReference type="NCBI Taxonomy" id="1121132"/>
    <lineage>
        <taxon>Bacteria</taxon>
        <taxon>Bacillati</taxon>
        <taxon>Bacillota</taxon>
        <taxon>Clostridia</taxon>
        <taxon>Lachnospirales</taxon>
        <taxon>Lachnospiraceae</taxon>
        <taxon>Butyrivibrio</taxon>
    </lineage>
</organism>
<accession>A0A1M7RQQ6</accession>
<dbReference type="EMBL" id="FRDH01000003">
    <property type="protein sequence ID" value="SHN48501.1"/>
    <property type="molecule type" value="Genomic_DNA"/>
</dbReference>
<dbReference type="GO" id="GO:0010181">
    <property type="term" value="F:FMN binding"/>
    <property type="evidence" value="ECO:0007669"/>
    <property type="project" value="TreeGrafter"/>
</dbReference>
<proteinExistence type="predicted"/>
<dbReference type="Pfam" id="PF12724">
    <property type="entry name" value="Flavodoxin_5"/>
    <property type="match status" value="1"/>
</dbReference>
<evidence type="ECO:0000259" key="1">
    <source>
        <dbReference type="Pfam" id="PF12724"/>
    </source>
</evidence>
<dbReference type="Proteomes" id="UP000184097">
    <property type="component" value="Unassembled WGS sequence"/>
</dbReference>
<dbReference type="InterPro" id="IPR029039">
    <property type="entry name" value="Flavoprotein-like_sf"/>
</dbReference>
<sequence length="183" mass="20834">MKTLIIYTSQTGFTKRYALWLAGKVDGDVLELKDAQKKENDFFDGYDAICYGGWAMAEKIVKSKWFLEKAESWKNKKLAMFCVGGTPNGEPQVDALLKNALTDPQSEYIKVFYCQGGMNYEKMSAPTRITMKMFVSAVKNKKDATSEQKEMFERMASSYDISDIKYIEPIAAYLTEINEEKAV</sequence>
<dbReference type="InterPro" id="IPR052200">
    <property type="entry name" value="Protoporphyrinogen_IX_DH"/>
</dbReference>
<reference evidence="2 3" key="1">
    <citation type="submission" date="2016-12" db="EMBL/GenBank/DDBJ databases">
        <authorList>
            <person name="Song W.-J."/>
            <person name="Kurnit D.M."/>
        </authorList>
    </citation>
    <scope>NUCLEOTIDE SEQUENCE [LARGE SCALE GENOMIC DNA]</scope>
    <source>
        <strain evidence="2 3">DSM 14810</strain>
    </source>
</reference>
<dbReference type="GO" id="GO:0006783">
    <property type="term" value="P:heme biosynthetic process"/>
    <property type="evidence" value="ECO:0007669"/>
    <property type="project" value="TreeGrafter"/>
</dbReference>
<name>A0A1M7RQQ6_9FIRM</name>
<gene>
    <name evidence="2" type="ORF">SAMN02745247_00063</name>
</gene>
<dbReference type="AlphaFoldDB" id="A0A1M7RQQ6"/>
<dbReference type="GO" id="GO:0070819">
    <property type="term" value="F:menaquinone-dependent protoporphyrinogen oxidase activity"/>
    <property type="evidence" value="ECO:0007669"/>
    <property type="project" value="TreeGrafter"/>
</dbReference>
<evidence type="ECO:0000313" key="2">
    <source>
        <dbReference type="EMBL" id="SHN48501.1"/>
    </source>
</evidence>
<dbReference type="RefSeq" id="WP_072700050.1">
    <property type="nucleotide sequence ID" value="NZ_FRDH01000003.1"/>
</dbReference>
<feature type="domain" description="Flavodoxin" evidence="1">
    <location>
        <begin position="4"/>
        <end position="143"/>
    </location>
</feature>
<dbReference type="PANTHER" id="PTHR38030:SF2">
    <property type="entry name" value="PROTOPORPHYRINOGEN IX DEHYDROGENASE [QUINONE]"/>
    <property type="match status" value="1"/>
</dbReference>
<dbReference type="SUPFAM" id="SSF52218">
    <property type="entry name" value="Flavoproteins"/>
    <property type="match status" value="1"/>
</dbReference>
<dbReference type="Gene3D" id="3.40.50.360">
    <property type="match status" value="1"/>
</dbReference>
<evidence type="ECO:0000313" key="3">
    <source>
        <dbReference type="Proteomes" id="UP000184097"/>
    </source>
</evidence>
<protein>
    <submittedName>
        <fullName evidence="2">Protoporphyrinogen IX oxidase, menaquinone-dependent (Flavodoxin domain)</fullName>
    </submittedName>
</protein>